<protein>
    <submittedName>
        <fullName evidence="2">Uncharacterized protein</fullName>
    </submittedName>
</protein>
<dbReference type="AlphaFoldDB" id="A0AAD5MVN1"/>
<dbReference type="EMBL" id="JAHQIW010005259">
    <property type="protein sequence ID" value="KAJ1365402.1"/>
    <property type="molecule type" value="Genomic_DNA"/>
</dbReference>
<accession>A0AAD5MVN1</accession>
<feature type="compositionally biased region" description="Basic and acidic residues" evidence="1">
    <location>
        <begin position="1"/>
        <end position="19"/>
    </location>
</feature>
<evidence type="ECO:0000256" key="1">
    <source>
        <dbReference type="SAM" id="MobiDB-lite"/>
    </source>
</evidence>
<dbReference type="Proteomes" id="UP001196413">
    <property type="component" value="Unassembled WGS sequence"/>
</dbReference>
<organism evidence="2 3">
    <name type="scientific">Parelaphostrongylus tenuis</name>
    <name type="common">Meningeal worm</name>
    <dbReference type="NCBI Taxonomy" id="148309"/>
    <lineage>
        <taxon>Eukaryota</taxon>
        <taxon>Metazoa</taxon>
        <taxon>Ecdysozoa</taxon>
        <taxon>Nematoda</taxon>
        <taxon>Chromadorea</taxon>
        <taxon>Rhabditida</taxon>
        <taxon>Rhabditina</taxon>
        <taxon>Rhabditomorpha</taxon>
        <taxon>Strongyloidea</taxon>
        <taxon>Metastrongylidae</taxon>
        <taxon>Parelaphostrongylus</taxon>
    </lineage>
</organism>
<feature type="region of interest" description="Disordered" evidence="1">
    <location>
        <begin position="1"/>
        <end position="27"/>
    </location>
</feature>
<proteinExistence type="predicted"/>
<evidence type="ECO:0000313" key="3">
    <source>
        <dbReference type="Proteomes" id="UP001196413"/>
    </source>
</evidence>
<comment type="caution">
    <text evidence="2">The sequence shown here is derived from an EMBL/GenBank/DDBJ whole genome shotgun (WGS) entry which is preliminary data.</text>
</comment>
<keyword evidence="3" id="KW-1185">Reference proteome</keyword>
<name>A0AAD5MVN1_PARTN</name>
<sequence length="65" mass="7158">MRIKDPNVLHPMENRHENFGNDGGESGRECVISSKEGDHAETAAINIYEDPSVVHKGNRSHMAAT</sequence>
<gene>
    <name evidence="2" type="ORF">KIN20_025691</name>
</gene>
<evidence type="ECO:0000313" key="2">
    <source>
        <dbReference type="EMBL" id="KAJ1365402.1"/>
    </source>
</evidence>
<feature type="non-terminal residue" evidence="2">
    <location>
        <position position="1"/>
    </location>
</feature>
<reference evidence="2" key="1">
    <citation type="submission" date="2021-06" db="EMBL/GenBank/DDBJ databases">
        <title>Parelaphostrongylus tenuis whole genome reference sequence.</title>
        <authorList>
            <person name="Garwood T.J."/>
            <person name="Larsen P.A."/>
            <person name="Fountain-Jones N.M."/>
            <person name="Garbe J.R."/>
            <person name="Macchietto M.G."/>
            <person name="Kania S.A."/>
            <person name="Gerhold R.W."/>
            <person name="Richards J.E."/>
            <person name="Wolf T.M."/>
        </authorList>
    </citation>
    <scope>NUCLEOTIDE SEQUENCE</scope>
    <source>
        <strain evidence="2">MNPRO001-30</strain>
        <tissue evidence="2">Meninges</tissue>
    </source>
</reference>